<dbReference type="Pfam" id="PF03706">
    <property type="entry name" value="LPG_synthase_TM"/>
    <property type="match status" value="1"/>
</dbReference>
<evidence type="ECO:0000256" key="4">
    <source>
        <dbReference type="ARBA" id="ARBA00022989"/>
    </source>
</evidence>
<evidence type="ECO:0000256" key="2">
    <source>
        <dbReference type="ARBA" id="ARBA00022475"/>
    </source>
</evidence>
<dbReference type="RefSeq" id="WP_116978203.1">
    <property type="nucleotide sequence ID" value="NZ_QPMM01000013.1"/>
</dbReference>
<feature type="transmembrane region" description="Helical" evidence="6">
    <location>
        <begin position="129"/>
        <end position="150"/>
    </location>
</feature>
<reference evidence="7 8" key="1">
    <citation type="submission" date="2018-07" db="EMBL/GenBank/DDBJ databases">
        <title>Chitinophaga K2CV101002-2 sp. nov., isolated from a monsoon evergreen broad-leaved forest soil.</title>
        <authorList>
            <person name="Lv Y."/>
        </authorList>
    </citation>
    <scope>NUCLEOTIDE SEQUENCE [LARGE SCALE GENOMIC DNA]</scope>
    <source>
        <strain evidence="7 8">GDMCC 1.1288</strain>
    </source>
</reference>
<dbReference type="PANTHER" id="PTHR39087">
    <property type="entry name" value="UPF0104 MEMBRANE PROTEIN MJ1595"/>
    <property type="match status" value="1"/>
</dbReference>
<gene>
    <name evidence="7" type="ORF">DVR12_23250</name>
</gene>
<dbReference type="OrthoDB" id="9812094at2"/>
<feature type="transmembrane region" description="Helical" evidence="6">
    <location>
        <begin position="301"/>
        <end position="328"/>
    </location>
</feature>
<keyword evidence="2" id="KW-1003">Cell membrane</keyword>
<keyword evidence="8" id="KW-1185">Reference proteome</keyword>
<evidence type="ECO:0000313" key="8">
    <source>
        <dbReference type="Proteomes" id="UP000260644"/>
    </source>
</evidence>
<evidence type="ECO:0000256" key="3">
    <source>
        <dbReference type="ARBA" id="ARBA00022692"/>
    </source>
</evidence>
<evidence type="ECO:0000256" key="5">
    <source>
        <dbReference type="ARBA" id="ARBA00023136"/>
    </source>
</evidence>
<dbReference type="PANTHER" id="PTHR39087:SF2">
    <property type="entry name" value="UPF0104 MEMBRANE PROTEIN MJ1595"/>
    <property type="match status" value="1"/>
</dbReference>
<accession>A0A3E1Y4F3</accession>
<keyword evidence="5 6" id="KW-0472">Membrane</keyword>
<organism evidence="7 8">
    <name type="scientific">Chitinophaga silvatica</name>
    <dbReference type="NCBI Taxonomy" id="2282649"/>
    <lineage>
        <taxon>Bacteria</taxon>
        <taxon>Pseudomonadati</taxon>
        <taxon>Bacteroidota</taxon>
        <taxon>Chitinophagia</taxon>
        <taxon>Chitinophagales</taxon>
        <taxon>Chitinophagaceae</taxon>
        <taxon>Chitinophaga</taxon>
    </lineage>
</organism>
<feature type="transmembrane region" description="Helical" evidence="6">
    <location>
        <begin position="171"/>
        <end position="192"/>
    </location>
</feature>
<comment type="subcellular location">
    <subcellularLocation>
        <location evidence="1">Cell membrane</location>
        <topology evidence="1">Multi-pass membrane protein</topology>
    </subcellularLocation>
</comment>
<feature type="transmembrane region" description="Helical" evidence="6">
    <location>
        <begin position="7"/>
        <end position="26"/>
    </location>
</feature>
<evidence type="ECO:0000256" key="1">
    <source>
        <dbReference type="ARBA" id="ARBA00004651"/>
    </source>
</evidence>
<dbReference type="Proteomes" id="UP000260644">
    <property type="component" value="Unassembled WGS sequence"/>
</dbReference>
<comment type="caution">
    <text evidence="7">The sequence shown here is derived from an EMBL/GenBank/DDBJ whole genome shotgun (WGS) entry which is preliminary data.</text>
</comment>
<keyword evidence="4 6" id="KW-1133">Transmembrane helix</keyword>
<feature type="transmembrane region" description="Helical" evidence="6">
    <location>
        <begin position="46"/>
        <end position="62"/>
    </location>
</feature>
<evidence type="ECO:0000313" key="7">
    <source>
        <dbReference type="EMBL" id="RFS19549.1"/>
    </source>
</evidence>
<proteinExistence type="predicted"/>
<name>A0A3E1Y4F3_9BACT</name>
<protein>
    <submittedName>
        <fullName evidence="7">UPF0104 family protein</fullName>
    </submittedName>
</protein>
<evidence type="ECO:0000256" key="6">
    <source>
        <dbReference type="SAM" id="Phobius"/>
    </source>
</evidence>
<keyword evidence="3 6" id="KW-0812">Transmembrane</keyword>
<dbReference type="GO" id="GO:0005886">
    <property type="term" value="C:plasma membrane"/>
    <property type="evidence" value="ECO:0007669"/>
    <property type="project" value="UniProtKB-SubCell"/>
</dbReference>
<feature type="transmembrane region" description="Helical" evidence="6">
    <location>
        <begin position="227"/>
        <end position="249"/>
    </location>
</feature>
<dbReference type="AlphaFoldDB" id="A0A3E1Y4F3"/>
<sequence>MPKALKNLLKFICFFGIGVLLIWLFTRGISPEQWAQINAAFRSANYWLLIPTMIIGIASHWFRAIRWKFLMKPLGYQPSTLNTFFAVMVGYLVNLAIPRLGEVTRCGVIARYEKVPADKLVGTMIAERAVDLLCLILLMVLTVLSQLETLGSYVNETIIQKLSEKIANANLVQILAGIGILVLVIVLIAWLLRKFSRSKVAVTVKNLARGILEGILSIGKMKNKGWFIVYSILIWGCYLSQVYIGFYCLKETNHLGLSAALAVLMIGSVGMIVTPGGIGAYPPLVQKTLELYGIPYAIGFAFGWIIWAAQTALVIVLGIISLIGLSVFSQRGKEAK</sequence>
<dbReference type="EMBL" id="QPMM01000013">
    <property type="protein sequence ID" value="RFS19549.1"/>
    <property type="molecule type" value="Genomic_DNA"/>
</dbReference>
<feature type="transmembrane region" description="Helical" evidence="6">
    <location>
        <begin position="261"/>
        <end position="281"/>
    </location>
</feature>
<dbReference type="InterPro" id="IPR022791">
    <property type="entry name" value="L-PG_synthase/AglD"/>
</dbReference>